<accession>A0ABX0XBB5</accession>
<sequence length="69" mass="8142">MQKELPENVIWLVDGDEGRYVHKYERQPYALGDVATFFDYQENGDFDYDTATTCRIERDDVYGEVARKV</sequence>
<comment type="caution">
    <text evidence="1">The sequence shown here is derived from an EMBL/GenBank/DDBJ whole genome shotgun (WGS) entry which is preliminary data.</text>
</comment>
<evidence type="ECO:0000313" key="2">
    <source>
        <dbReference type="Proteomes" id="UP000770785"/>
    </source>
</evidence>
<dbReference type="EMBL" id="JAATJH010000002">
    <property type="protein sequence ID" value="NJC26239.1"/>
    <property type="molecule type" value="Genomic_DNA"/>
</dbReference>
<keyword evidence="2" id="KW-1185">Reference proteome</keyword>
<dbReference type="Proteomes" id="UP000770785">
    <property type="component" value="Unassembled WGS sequence"/>
</dbReference>
<reference evidence="1 2" key="1">
    <citation type="submission" date="2020-03" db="EMBL/GenBank/DDBJ databases">
        <title>Genomic Encyclopedia of Type Strains, Phase IV (KMG-IV): sequencing the most valuable type-strain genomes for metagenomic binning, comparative biology and taxonomic classification.</title>
        <authorList>
            <person name="Goeker M."/>
        </authorList>
    </citation>
    <scope>NUCLEOTIDE SEQUENCE [LARGE SCALE GENOMIC DNA]</scope>
    <source>
        <strain evidence="1 2">DSM 105096</strain>
    </source>
</reference>
<protein>
    <submittedName>
        <fullName evidence="1">Uncharacterized protein</fullName>
    </submittedName>
</protein>
<gene>
    <name evidence="1" type="ORF">GGR27_001738</name>
</gene>
<organism evidence="1 2">
    <name type="scientific">Neolewinella antarctica</name>
    <dbReference type="NCBI Taxonomy" id="442734"/>
    <lineage>
        <taxon>Bacteria</taxon>
        <taxon>Pseudomonadati</taxon>
        <taxon>Bacteroidota</taxon>
        <taxon>Saprospiria</taxon>
        <taxon>Saprospirales</taxon>
        <taxon>Lewinellaceae</taxon>
        <taxon>Neolewinella</taxon>
    </lineage>
</organism>
<evidence type="ECO:0000313" key="1">
    <source>
        <dbReference type="EMBL" id="NJC26239.1"/>
    </source>
</evidence>
<dbReference type="RefSeq" id="WP_168036994.1">
    <property type="nucleotide sequence ID" value="NZ_JAATJH010000002.1"/>
</dbReference>
<proteinExistence type="predicted"/>
<name>A0ABX0XBB5_9BACT</name>